<proteinExistence type="predicted"/>
<keyword evidence="4" id="KW-1185">Reference proteome</keyword>
<sequence>MKQYKTLIQIIKKCEAWHFGTNCNKICNCLGKPCNIFTGECSDDGCEKGWKSDSCDQECVSGYFGFNCAFLCETCFNQSCDILEGNCRVGCNDGYRGRKCETPESSAIIRFGFFIGGSASMCVVLLIIWMVKNARRRIIKKQESRQAIDKSHSNSNEQHYDDIMKMEDGFRLK</sequence>
<dbReference type="PANTHER" id="PTHR24043:SF8">
    <property type="entry name" value="EGF-LIKE DOMAIN-CONTAINING PROTEIN"/>
    <property type="match status" value="1"/>
</dbReference>
<accession>A0A3L5TS85</accession>
<dbReference type="AlphaFoldDB" id="A0A3L5TS85"/>
<keyword evidence="1" id="KW-0245">EGF-like domain</keyword>
<name>A0A3L5TS85_MYTGA</name>
<feature type="non-terminal residue" evidence="3">
    <location>
        <position position="1"/>
    </location>
</feature>
<organism evidence="3 4">
    <name type="scientific">Mytilus galloprovincialis</name>
    <name type="common">Mediterranean mussel</name>
    <dbReference type="NCBI Taxonomy" id="29158"/>
    <lineage>
        <taxon>Eukaryota</taxon>
        <taxon>Metazoa</taxon>
        <taxon>Spiralia</taxon>
        <taxon>Lophotrochozoa</taxon>
        <taxon>Mollusca</taxon>
        <taxon>Bivalvia</taxon>
        <taxon>Autobranchia</taxon>
        <taxon>Pteriomorphia</taxon>
        <taxon>Mytilida</taxon>
        <taxon>Mytiloidea</taxon>
        <taxon>Mytilidae</taxon>
        <taxon>Mytilinae</taxon>
        <taxon>Mytilus</taxon>
    </lineage>
</organism>
<keyword evidence="2" id="KW-1133">Transmembrane helix</keyword>
<dbReference type="GO" id="GO:0005044">
    <property type="term" value="F:scavenger receptor activity"/>
    <property type="evidence" value="ECO:0007669"/>
    <property type="project" value="InterPro"/>
</dbReference>
<gene>
    <name evidence="3" type="ORF">AM593_03627</name>
</gene>
<dbReference type="Proteomes" id="UP000266721">
    <property type="component" value="Unassembled WGS sequence"/>
</dbReference>
<reference evidence="3 4" key="1">
    <citation type="journal article" date="2016" name="PLoS ONE">
        <title>A First Insight into the Genome of the Filter-Feeder Mussel Mytilus galloprovincialis.</title>
        <authorList>
            <person name="Murgarella M."/>
            <person name="Puiu D."/>
            <person name="Novoa B."/>
            <person name="Figueras A."/>
            <person name="Posada D."/>
            <person name="Canchaya C."/>
        </authorList>
    </citation>
    <scope>NUCLEOTIDE SEQUENCE [LARGE SCALE GENOMIC DNA]</scope>
    <source>
        <tissue evidence="3">Muscle</tissue>
    </source>
</reference>
<comment type="caution">
    <text evidence="3">The sequence shown here is derived from an EMBL/GenBank/DDBJ whole genome shotgun (WGS) entry which is preliminary data.</text>
</comment>
<keyword evidence="2" id="KW-0472">Membrane</keyword>
<feature type="transmembrane region" description="Helical" evidence="2">
    <location>
        <begin position="108"/>
        <end position="131"/>
    </location>
</feature>
<evidence type="ECO:0000313" key="4">
    <source>
        <dbReference type="Proteomes" id="UP000266721"/>
    </source>
</evidence>
<evidence type="ECO:0000256" key="1">
    <source>
        <dbReference type="ARBA" id="ARBA00022536"/>
    </source>
</evidence>
<protein>
    <recommendedName>
        <fullName evidence="5">EGF-like domain-containing protein</fullName>
    </recommendedName>
</protein>
<dbReference type="InterPro" id="IPR042635">
    <property type="entry name" value="MEGF10/SREC1/2-like"/>
</dbReference>
<evidence type="ECO:0000256" key="2">
    <source>
        <dbReference type="SAM" id="Phobius"/>
    </source>
</evidence>
<dbReference type="PANTHER" id="PTHR24043">
    <property type="entry name" value="SCAVENGER RECEPTOR CLASS F"/>
    <property type="match status" value="1"/>
</dbReference>
<dbReference type="EMBL" id="KV587026">
    <property type="protein sequence ID" value="OPL32754.1"/>
    <property type="molecule type" value="Genomic_DNA"/>
</dbReference>
<keyword evidence="2" id="KW-0812">Transmembrane</keyword>
<evidence type="ECO:0000313" key="3">
    <source>
        <dbReference type="EMBL" id="OPL32754.1"/>
    </source>
</evidence>
<dbReference type="Gene3D" id="2.170.300.10">
    <property type="entry name" value="Tie2 ligand-binding domain superfamily"/>
    <property type="match status" value="1"/>
</dbReference>
<evidence type="ECO:0008006" key="5">
    <source>
        <dbReference type="Google" id="ProtNLM"/>
    </source>
</evidence>